<keyword evidence="1" id="KW-1133">Transmembrane helix</keyword>
<dbReference type="AlphaFoldDB" id="A0A382WLA7"/>
<proteinExistence type="predicted"/>
<keyword evidence="1" id="KW-0812">Transmembrane</keyword>
<evidence type="ECO:0000313" key="2">
    <source>
        <dbReference type="EMBL" id="SVD59400.1"/>
    </source>
</evidence>
<dbReference type="EMBL" id="UINC01160635">
    <property type="protein sequence ID" value="SVD59400.1"/>
    <property type="molecule type" value="Genomic_DNA"/>
</dbReference>
<evidence type="ECO:0008006" key="3">
    <source>
        <dbReference type="Google" id="ProtNLM"/>
    </source>
</evidence>
<keyword evidence="1" id="KW-0472">Membrane</keyword>
<accession>A0A382WLA7</accession>
<organism evidence="2">
    <name type="scientific">marine metagenome</name>
    <dbReference type="NCBI Taxonomy" id="408172"/>
    <lineage>
        <taxon>unclassified sequences</taxon>
        <taxon>metagenomes</taxon>
        <taxon>ecological metagenomes</taxon>
    </lineage>
</organism>
<sequence>MPHKIINKIIWLLHEIRSRKIAFATPFVIYAFFVVDWIWLLSGFMFYWVAKSIFIATYHEYQVHKWIRPKYKFIELLGWILTAIWEQQSPYNKCRFHFLHHTFGDDPKKDPTQAKIDLTENALLYHFDLTPHASLENLPPMPDNEVDPTPMFDWFNKHWYKVFFATILIWLITLPFWTFLAFFIFPVWIWGIIYRYTDWWWHKLNNSDPNWMVFLIGTHAWHN</sequence>
<reference evidence="2" key="1">
    <citation type="submission" date="2018-05" db="EMBL/GenBank/DDBJ databases">
        <authorList>
            <person name="Lanie J.A."/>
            <person name="Ng W.-L."/>
            <person name="Kazmierczak K.M."/>
            <person name="Andrzejewski T.M."/>
            <person name="Davidsen T.M."/>
            <person name="Wayne K.J."/>
            <person name="Tettelin H."/>
            <person name="Glass J.I."/>
            <person name="Rusch D."/>
            <person name="Podicherti R."/>
            <person name="Tsui H.-C.T."/>
            <person name="Winkler M.E."/>
        </authorList>
    </citation>
    <scope>NUCLEOTIDE SEQUENCE</scope>
</reference>
<name>A0A382WLA7_9ZZZZ</name>
<gene>
    <name evidence="2" type="ORF">METZ01_LOCUS412254</name>
</gene>
<feature type="non-terminal residue" evidence="2">
    <location>
        <position position="223"/>
    </location>
</feature>
<evidence type="ECO:0000256" key="1">
    <source>
        <dbReference type="SAM" id="Phobius"/>
    </source>
</evidence>
<feature type="transmembrane region" description="Helical" evidence="1">
    <location>
        <begin position="162"/>
        <end position="193"/>
    </location>
</feature>
<protein>
    <recommendedName>
        <fullName evidence="3">Fatty acid desaturase domain-containing protein</fullName>
    </recommendedName>
</protein>
<feature type="transmembrane region" description="Helical" evidence="1">
    <location>
        <begin position="21"/>
        <end position="39"/>
    </location>
</feature>